<name>A0AAD6GFQ8_9EURO</name>
<dbReference type="AlphaFoldDB" id="A0AAD6GFQ8"/>
<dbReference type="PANTHER" id="PTHR38111:SF11">
    <property type="entry name" value="TRANSCRIPTION FACTOR DOMAIN-CONTAINING PROTEIN-RELATED"/>
    <property type="match status" value="1"/>
</dbReference>
<evidence type="ECO:0000313" key="1">
    <source>
        <dbReference type="EMBL" id="KAJ5540435.1"/>
    </source>
</evidence>
<sequence length="308" mass="34474">MREDETLAACMALSLYEALECPTAGSEGYFSHCHGFLALVQARGVHAHASGAGHQLFLGLRVPGILYALQHNTSTVLFDSIWTEQPWAEYPKSSLDRVTDCFAHAPGILERVRTLPFLNANQRPNLLYNLVHECWQLDQHLELIDDEMQKSTSGSLYWPMPSQQRILANDDPLAGLLPTVFFFANVQTARTLTLLWATRTMLWTGLHNLYNYSKLLAAGSCTSINDENNLPPLGHCEDYISMACHVCQSVEYFLQTEMLLAEPISVSPALGIVLDSLQQGYHPQEVAWLRAALDVVRRKGLRALDYVT</sequence>
<gene>
    <name evidence="1" type="ORF">N7494_005511</name>
</gene>
<organism evidence="1 2">
    <name type="scientific">Penicillium frequentans</name>
    <dbReference type="NCBI Taxonomy" id="3151616"/>
    <lineage>
        <taxon>Eukaryota</taxon>
        <taxon>Fungi</taxon>
        <taxon>Dikarya</taxon>
        <taxon>Ascomycota</taxon>
        <taxon>Pezizomycotina</taxon>
        <taxon>Eurotiomycetes</taxon>
        <taxon>Eurotiomycetidae</taxon>
        <taxon>Eurotiales</taxon>
        <taxon>Aspergillaceae</taxon>
        <taxon>Penicillium</taxon>
    </lineage>
</organism>
<proteinExistence type="predicted"/>
<dbReference type="Proteomes" id="UP001220324">
    <property type="component" value="Unassembled WGS sequence"/>
</dbReference>
<keyword evidence="2" id="KW-1185">Reference proteome</keyword>
<accession>A0AAD6GFQ8</accession>
<evidence type="ECO:0000313" key="2">
    <source>
        <dbReference type="Proteomes" id="UP001220324"/>
    </source>
</evidence>
<reference evidence="1 2" key="1">
    <citation type="journal article" date="2023" name="IMA Fungus">
        <title>Comparative genomic study of the Penicillium genus elucidates a diverse pangenome and 15 lateral gene transfer events.</title>
        <authorList>
            <person name="Petersen C."/>
            <person name="Sorensen T."/>
            <person name="Nielsen M.R."/>
            <person name="Sondergaard T.E."/>
            <person name="Sorensen J.L."/>
            <person name="Fitzpatrick D.A."/>
            <person name="Frisvad J.C."/>
            <person name="Nielsen K.L."/>
        </authorList>
    </citation>
    <scope>NUCLEOTIDE SEQUENCE [LARGE SCALE GENOMIC DNA]</scope>
    <source>
        <strain evidence="1 2">IBT 35679</strain>
    </source>
</reference>
<dbReference type="InterPro" id="IPR053178">
    <property type="entry name" value="Osmoadaptation_assoc"/>
</dbReference>
<dbReference type="PANTHER" id="PTHR38111">
    <property type="entry name" value="ZN(2)-C6 FUNGAL-TYPE DOMAIN-CONTAINING PROTEIN-RELATED"/>
    <property type="match status" value="1"/>
</dbReference>
<dbReference type="EMBL" id="JAQIZZ010000005">
    <property type="protein sequence ID" value="KAJ5540435.1"/>
    <property type="molecule type" value="Genomic_DNA"/>
</dbReference>
<comment type="caution">
    <text evidence="1">The sequence shown here is derived from an EMBL/GenBank/DDBJ whole genome shotgun (WGS) entry which is preliminary data.</text>
</comment>
<protein>
    <recommendedName>
        <fullName evidence="3">Transcription factor domain-containing protein</fullName>
    </recommendedName>
</protein>
<evidence type="ECO:0008006" key="3">
    <source>
        <dbReference type="Google" id="ProtNLM"/>
    </source>
</evidence>